<comment type="caution">
    <text evidence="2">The sequence shown here is derived from an EMBL/GenBank/DDBJ whole genome shotgun (WGS) entry which is preliminary data.</text>
</comment>
<reference evidence="2 3" key="1">
    <citation type="submission" date="2017-11" db="EMBL/GenBank/DDBJ databases">
        <authorList>
            <person name="Lechat P."/>
        </authorList>
    </citation>
    <scope>NUCLEOTIDE SEQUENCE [LARGE SCALE GENOMIC DNA]</scope>
    <source>
        <strain evidence="2">L495</strain>
    </source>
</reference>
<gene>
    <name evidence="2" type="ORF">LMANV2_470052</name>
</gene>
<evidence type="ECO:0000313" key="3">
    <source>
        <dbReference type="Proteomes" id="UP000234460"/>
    </source>
</evidence>
<dbReference type="Proteomes" id="UP000234460">
    <property type="component" value="Chromosome LMANV2"/>
</dbReference>
<sequence>MLNKYGRIKCDPSYTQRLFSFFIILSSTDWWIVLNFFFPISLILSLFLYS</sequence>
<dbReference type="EMBL" id="OEJX01000042">
    <property type="protein sequence ID" value="SOR62444.1"/>
    <property type="molecule type" value="Genomic_DNA"/>
</dbReference>
<keyword evidence="1" id="KW-1133">Transmembrane helix</keyword>
<organism evidence="2 3">
    <name type="scientific">Leptospira interrogans serovar Manilae</name>
    <dbReference type="NCBI Taxonomy" id="214675"/>
    <lineage>
        <taxon>Bacteria</taxon>
        <taxon>Pseudomonadati</taxon>
        <taxon>Spirochaetota</taxon>
        <taxon>Spirochaetia</taxon>
        <taxon>Leptospirales</taxon>
        <taxon>Leptospiraceae</taxon>
        <taxon>Leptospira</taxon>
    </lineage>
</organism>
<accession>A0AAQ1P0Y3</accession>
<dbReference type="AlphaFoldDB" id="A0AAQ1P0Y3"/>
<protein>
    <submittedName>
        <fullName evidence="2">Uncharacterized protein</fullName>
    </submittedName>
</protein>
<evidence type="ECO:0000256" key="1">
    <source>
        <dbReference type="SAM" id="Phobius"/>
    </source>
</evidence>
<proteinExistence type="predicted"/>
<evidence type="ECO:0000313" key="2">
    <source>
        <dbReference type="EMBL" id="SOR62444.1"/>
    </source>
</evidence>
<keyword evidence="1" id="KW-0472">Membrane</keyword>
<keyword evidence="1" id="KW-0812">Transmembrane</keyword>
<name>A0AAQ1P0Y3_LEPIR</name>
<feature type="transmembrane region" description="Helical" evidence="1">
    <location>
        <begin position="21"/>
        <end position="49"/>
    </location>
</feature>